<dbReference type="CDD" id="cd03190">
    <property type="entry name" value="GST_C_Omega_like"/>
    <property type="match status" value="1"/>
</dbReference>
<dbReference type="InterPro" id="IPR036249">
    <property type="entry name" value="Thioredoxin-like_sf"/>
</dbReference>
<evidence type="ECO:0000256" key="2">
    <source>
        <dbReference type="PIRSR" id="PIRSR015753-2"/>
    </source>
</evidence>
<proteinExistence type="predicted"/>
<dbReference type="Proteomes" id="UP000019276">
    <property type="component" value="Unassembled WGS sequence"/>
</dbReference>
<dbReference type="Pfam" id="PF13410">
    <property type="entry name" value="GST_C_2"/>
    <property type="match status" value="1"/>
</dbReference>
<dbReference type="InterPro" id="IPR010987">
    <property type="entry name" value="Glutathione-S-Trfase_C-like"/>
</dbReference>
<feature type="domain" description="GST C-terminal" evidence="4">
    <location>
        <begin position="154"/>
        <end position="278"/>
    </location>
</feature>
<dbReference type="InterPro" id="IPR040079">
    <property type="entry name" value="Glutathione_S-Trfase"/>
</dbReference>
<dbReference type="Gene3D" id="1.20.1050.10">
    <property type="match status" value="1"/>
</dbReference>
<feature type="site" description="Lowers pKa of active site Cys" evidence="3">
    <location>
        <position position="235"/>
    </location>
</feature>
<dbReference type="SUPFAM" id="SSF47616">
    <property type="entry name" value="GST C-terminal domain-like"/>
    <property type="match status" value="1"/>
</dbReference>
<dbReference type="AlphaFoldDB" id="W7QBR1"/>
<comment type="caution">
    <text evidence="5">The sequence shown here is derived from an EMBL/GenBank/DDBJ whole genome shotgun (WGS) entry which is preliminary data.</text>
</comment>
<dbReference type="PATRIC" id="fig|1328313.3.peg.2630"/>
<keyword evidence="5" id="KW-0808">Transferase</keyword>
<protein>
    <submittedName>
        <fullName evidence="5">Glutathione S-transferase</fullName>
    </submittedName>
</protein>
<feature type="binding site" evidence="2">
    <location>
        <begin position="112"/>
        <end position="115"/>
    </location>
    <ligand>
        <name>glutathione</name>
        <dbReference type="ChEBI" id="CHEBI:57925"/>
    </ligand>
</feature>
<reference evidence="5 6" key="1">
    <citation type="journal article" date="2014" name="Genome Announc.">
        <title>Draft Genome Sequence of the Agar-Degrading Bacterium Catenovulum sp. Strain DS-2, Isolated from Intestines of Haliotis diversicolor.</title>
        <authorList>
            <person name="Shan D."/>
            <person name="Li X."/>
            <person name="Gu Z."/>
            <person name="Wei G."/>
            <person name="Gao Z."/>
            <person name="Shao Z."/>
        </authorList>
    </citation>
    <scope>NUCLEOTIDE SEQUENCE [LARGE SCALE GENOMIC DNA]</scope>
    <source>
        <strain evidence="5 6">DS-2</strain>
    </source>
</reference>
<dbReference type="InterPro" id="IPR016639">
    <property type="entry name" value="GST_Omega/GSH"/>
</dbReference>
<sequence>MLRNGKWVENWQPIQQKSEDGDFIRQSSGFRQGVVKNAPADRYHLYVAYICPWACRTLMLRKLKGLEHAISVSVVNPVLTEQGWAFDSPEQNLQKDYMHQLYTHSDNQYTGRATVPVLWDKYQQKIVNNESADIIKILNDDFNHLAQNDINLRPTHLLEEMSELNELIYDKINNGVYRAGFASTQQAYERGYYDVFTGLDTLEEKLAHRKYLLGEQLTEADIRLFVTLIRFDLAYYSVFKCNKQRIRDYQHLHAYMHRVYNLPGIKQTVNAQHIKQGYYSIKTLNPNGIVPLGPDQI</sequence>
<dbReference type="InterPro" id="IPR036282">
    <property type="entry name" value="Glutathione-S-Trfase_C_sf"/>
</dbReference>
<dbReference type="SFLD" id="SFLDG01148">
    <property type="entry name" value="Xi_(cytGST)"/>
    <property type="match status" value="1"/>
</dbReference>
<dbReference type="Gene3D" id="3.40.30.10">
    <property type="entry name" value="Glutaredoxin"/>
    <property type="match status" value="1"/>
</dbReference>
<dbReference type="SUPFAM" id="SSF52833">
    <property type="entry name" value="Thioredoxin-like"/>
    <property type="match status" value="1"/>
</dbReference>
<dbReference type="Pfam" id="PF13409">
    <property type="entry name" value="GST_N_2"/>
    <property type="match status" value="1"/>
</dbReference>
<dbReference type="GO" id="GO:0004364">
    <property type="term" value="F:glutathione transferase activity"/>
    <property type="evidence" value="ECO:0007669"/>
    <property type="project" value="InterPro"/>
</dbReference>
<feature type="active site" description="Nucleophile" evidence="1">
    <location>
        <position position="51"/>
    </location>
</feature>
<dbReference type="PANTHER" id="PTHR32419:SF6">
    <property type="entry name" value="GLUTATHIONE S-TRANSFERASE OMEGA-LIKE 1-RELATED"/>
    <property type="match status" value="1"/>
</dbReference>
<dbReference type="PIRSF" id="PIRSF015753">
    <property type="entry name" value="GST"/>
    <property type="match status" value="1"/>
</dbReference>
<evidence type="ECO:0000259" key="4">
    <source>
        <dbReference type="PROSITE" id="PS50405"/>
    </source>
</evidence>
<accession>W7QBR1</accession>
<evidence type="ECO:0000313" key="5">
    <source>
        <dbReference type="EMBL" id="EWH09431.1"/>
    </source>
</evidence>
<feature type="site" description="Lowers pKa of active site Cys" evidence="3">
    <location>
        <position position="278"/>
    </location>
</feature>
<dbReference type="InterPro" id="IPR047047">
    <property type="entry name" value="GST_Omega-like_C"/>
</dbReference>
<dbReference type="SFLD" id="SFLDS00019">
    <property type="entry name" value="Glutathione_Transferase_(cytos"/>
    <property type="match status" value="1"/>
</dbReference>
<name>W7QBR1_9ALTE</name>
<keyword evidence="6" id="KW-1185">Reference proteome</keyword>
<feature type="active site" description="Proton donor/acceptor" evidence="1">
    <location>
        <position position="177"/>
    </location>
</feature>
<dbReference type="STRING" id="1328313.DS2_12894"/>
<dbReference type="InterPro" id="IPR004045">
    <property type="entry name" value="Glutathione_S-Trfase_N"/>
</dbReference>
<dbReference type="OrthoDB" id="9769158at2"/>
<feature type="binding site" evidence="2">
    <location>
        <begin position="130"/>
        <end position="131"/>
    </location>
    <ligand>
        <name>glutathione</name>
        <dbReference type="ChEBI" id="CHEBI:57925"/>
    </ligand>
</feature>
<dbReference type="PROSITE" id="PS50405">
    <property type="entry name" value="GST_CTER"/>
    <property type="match status" value="1"/>
</dbReference>
<organism evidence="5 6">
    <name type="scientific">Catenovulum agarivorans DS-2</name>
    <dbReference type="NCBI Taxonomy" id="1328313"/>
    <lineage>
        <taxon>Bacteria</taxon>
        <taxon>Pseudomonadati</taxon>
        <taxon>Pseudomonadota</taxon>
        <taxon>Gammaproteobacteria</taxon>
        <taxon>Alteromonadales</taxon>
        <taxon>Alteromonadaceae</taxon>
        <taxon>Catenovulum</taxon>
    </lineage>
</organism>
<evidence type="ECO:0000313" key="6">
    <source>
        <dbReference type="Proteomes" id="UP000019276"/>
    </source>
</evidence>
<evidence type="ECO:0000256" key="3">
    <source>
        <dbReference type="PIRSR" id="PIRSR015753-3"/>
    </source>
</evidence>
<evidence type="ECO:0000256" key="1">
    <source>
        <dbReference type="PIRSR" id="PIRSR015753-1"/>
    </source>
</evidence>
<dbReference type="PANTHER" id="PTHR32419">
    <property type="entry name" value="GLUTATHIONYL-HYDROQUINONE REDUCTASE"/>
    <property type="match status" value="1"/>
</dbReference>
<feature type="binding site" evidence="2">
    <location>
        <position position="84"/>
    </location>
    <ligand>
        <name>glutathione</name>
        <dbReference type="ChEBI" id="CHEBI:57925"/>
    </ligand>
</feature>
<dbReference type="SFLD" id="SFLDG01206">
    <property type="entry name" value="Xi.1"/>
    <property type="match status" value="1"/>
</dbReference>
<dbReference type="RefSeq" id="WP_035015223.1">
    <property type="nucleotide sequence ID" value="NZ_ARZY01000024.1"/>
</dbReference>
<dbReference type="GO" id="GO:0005737">
    <property type="term" value="C:cytoplasm"/>
    <property type="evidence" value="ECO:0007669"/>
    <property type="project" value="TreeGrafter"/>
</dbReference>
<dbReference type="EMBL" id="ARZY01000024">
    <property type="protein sequence ID" value="EWH09431.1"/>
    <property type="molecule type" value="Genomic_DNA"/>
</dbReference>
<gene>
    <name evidence="5" type="ORF">DS2_12894</name>
</gene>
<dbReference type="eggNOG" id="COG0435">
    <property type="taxonomic scope" value="Bacteria"/>
</dbReference>